<dbReference type="PROSITE" id="PS00671">
    <property type="entry name" value="D_2_HYDROXYACID_DH_3"/>
    <property type="match status" value="1"/>
</dbReference>
<evidence type="ECO:0000313" key="7">
    <source>
        <dbReference type="EMBL" id="MCY1078550.1"/>
    </source>
</evidence>
<sequence>MLTAVYDTKPYDKEHLLAAASRDTLQWQFWDFRLSAETARTASGAQAVCVFVNDAIDRPCLQTLGELGVKLLALRCTGYNNVDLSAAQEAGITVTRVPVYSPYAVAEHAVSLLLTLNRRIHRAFNRVREQNFSLNGLVGFDLHGKTAGIFGTGKIGRITAQILRGFGMRILAFDAFPASEWARQNGVEYVDARTLAHESDVISLHIPLTPETRHIIRDETLELMKPGVILINVSRGALIDTTALIAALKADKLGGVALDVYEEEEGVFFEDLSGQVLQDDELARLLTFPKVLVTAHQAFLTQEALNDIARTTVANLEALNAGRPFVDGSVLTEGRPLVTSSVLTEGPAVH</sequence>
<gene>
    <name evidence="7" type="ORF">OV287_29170</name>
</gene>
<evidence type="ECO:0000256" key="2">
    <source>
        <dbReference type="ARBA" id="ARBA00023002"/>
    </source>
</evidence>
<dbReference type="CDD" id="cd12183">
    <property type="entry name" value="LDH_like_2"/>
    <property type="match status" value="1"/>
</dbReference>
<name>A0ABT4AAA2_9BACT</name>
<keyword evidence="8" id="KW-1185">Reference proteome</keyword>
<accession>A0ABT4AAA2</accession>
<comment type="caution">
    <text evidence="7">The sequence shown here is derived from an EMBL/GenBank/DDBJ whole genome shotgun (WGS) entry which is preliminary data.</text>
</comment>
<dbReference type="RefSeq" id="WP_267537322.1">
    <property type="nucleotide sequence ID" value="NZ_JAPNKA010000001.1"/>
</dbReference>
<dbReference type="EMBL" id="JAPNKA010000001">
    <property type="protein sequence ID" value="MCY1078550.1"/>
    <property type="molecule type" value="Genomic_DNA"/>
</dbReference>
<dbReference type="Pfam" id="PF02826">
    <property type="entry name" value="2-Hacid_dh_C"/>
    <property type="match status" value="1"/>
</dbReference>
<dbReference type="PROSITE" id="PS00065">
    <property type="entry name" value="D_2_HYDROXYACID_DH_1"/>
    <property type="match status" value="1"/>
</dbReference>
<evidence type="ECO:0000259" key="5">
    <source>
        <dbReference type="Pfam" id="PF00389"/>
    </source>
</evidence>
<dbReference type="Gene3D" id="3.40.50.720">
    <property type="entry name" value="NAD(P)-binding Rossmann-like Domain"/>
    <property type="match status" value="2"/>
</dbReference>
<dbReference type="InterPro" id="IPR058205">
    <property type="entry name" value="D-LDH-like"/>
</dbReference>
<feature type="domain" description="D-isomer specific 2-hydroxyacid dehydrogenase catalytic" evidence="5">
    <location>
        <begin position="5"/>
        <end position="324"/>
    </location>
</feature>
<dbReference type="InterPro" id="IPR006140">
    <property type="entry name" value="D-isomer_DH_NAD-bd"/>
</dbReference>
<dbReference type="InterPro" id="IPR006139">
    <property type="entry name" value="D-isomer_2_OHA_DH_cat_dom"/>
</dbReference>
<proteinExistence type="inferred from homology"/>
<dbReference type="PANTHER" id="PTHR43026:SF1">
    <property type="entry name" value="2-HYDROXYACID DEHYDROGENASE HOMOLOG 1-RELATED"/>
    <property type="match status" value="1"/>
</dbReference>
<dbReference type="SUPFAM" id="SSF51735">
    <property type="entry name" value="NAD(P)-binding Rossmann-fold domains"/>
    <property type="match status" value="1"/>
</dbReference>
<dbReference type="InterPro" id="IPR036291">
    <property type="entry name" value="NAD(P)-bd_dom_sf"/>
</dbReference>
<keyword evidence="3" id="KW-0520">NAD</keyword>
<evidence type="ECO:0000256" key="4">
    <source>
        <dbReference type="RuleBase" id="RU003719"/>
    </source>
</evidence>
<evidence type="ECO:0000256" key="3">
    <source>
        <dbReference type="ARBA" id="ARBA00023027"/>
    </source>
</evidence>
<evidence type="ECO:0000313" key="8">
    <source>
        <dbReference type="Proteomes" id="UP001207654"/>
    </source>
</evidence>
<organism evidence="7 8">
    <name type="scientific">Archangium lansingense</name>
    <dbReference type="NCBI Taxonomy" id="2995310"/>
    <lineage>
        <taxon>Bacteria</taxon>
        <taxon>Pseudomonadati</taxon>
        <taxon>Myxococcota</taxon>
        <taxon>Myxococcia</taxon>
        <taxon>Myxococcales</taxon>
        <taxon>Cystobacterineae</taxon>
        <taxon>Archangiaceae</taxon>
        <taxon>Archangium</taxon>
    </lineage>
</organism>
<dbReference type="InterPro" id="IPR029753">
    <property type="entry name" value="D-isomer_DH_CS"/>
</dbReference>
<reference evidence="7 8" key="1">
    <citation type="submission" date="2022-11" db="EMBL/GenBank/DDBJ databases">
        <title>Minimal conservation of predation-associated metabolite biosynthetic gene clusters underscores biosynthetic potential of Myxococcota including descriptions for ten novel species: Archangium lansinium sp. nov., Myxococcus landrumus sp. nov., Nannocystis bai.</title>
        <authorList>
            <person name="Ahearne A."/>
            <person name="Stevens C."/>
            <person name="Phillips K."/>
        </authorList>
    </citation>
    <scope>NUCLEOTIDE SEQUENCE [LARGE SCALE GENOMIC DNA]</scope>
    <source>
        <strain evidence="7 8">MIWBW</strain>
    </source>
</reference>
<dbReference type="SUPFAM" id="SSF52283">
    <property type="entry name" value="Formate/glycerate dehydrogenase catalytic domain-like"/>
    <property type="match status" value="1"/>
</dbReference>
<dbReference type="Pfam" id="PF00389">
    <property type="entry name" value="2-Hacid_dh"/>
    <property type="match status" value="1"/>
</dbReference>
<evidence type="ECO:0000259" key="6">
    <source>
        <dbReference type="Pfam" id="PF02826"/>
    </source>
</evidence>
<dbReference type="PANTHER" id="PTHR43026">
    <property type="entry name" value="2-HYDROXYACID DEHYDROGENASE HOMOLOG 1-RELATED"/>
    <property type="match status" value="1"/>
</dbReference>
<dbReference type="InterPro" id="IPR029752">
    <property type="entry name" value="D-isomer_DH_CS1"/>
</dbReference>
<evidence type="ECO:0000256" key="1">
    <source>
        <dbReference type="ARBA" id="ARBA00005854"/>
    </source>
</evidence>
<feature type="domain" description="D-isomer specific 2-hydroxyacid dehydrogenase NAD-binding" evidence="6">
    <location>
        <begin position="111"/>
        <end position="298"/>
    </location>
</feature>
<protein>
    <submittedName>
        <fullName evidence="7">2-hydroxyacid dehydrogenase</fullName>
    </submittedName>
</protein>
<keyword evidence="2 4" id="KW-0560">Oxidoreductase</keyword>
<dbReference type="Proteomes" id="UP001207654">
    <property type="component" value="Unassembled WGS sequence"/>
</dbReference>
<comment type="similarity">
    <text evidence="1 4">Belongs to the D-isomer specific 2-hydroxyacid dehydrogenase family.</text>
</comment>